<gene>
    <name evidence="1" type="ORF">ABID08_001864</name>
</gene>
<accession>A0ABV2MDJ9</accession>
<dbReference type="RefSeq" id="WP_207600953.1">
    <property type="nucleotide sequence ID" value="NZ_CP071604.1"/>
</dbReference>
<evidence type="ECO:0000313" key="1">
    <source>
        <dbReference type="EMBL" id="MET3754515.1"/>
    </source>
</evidence>
<dbReference type="Proteomes" id="UP001549077">
    <property type="component" value="Unassembled WGS sequence"/>
</dbReference>
<name>A0ABV2MDJ9_9HYPH</name>
<reference evidence="1 2" key="1">
    <citation type="submission" date="2024-06" db="EMBL/GenBank/DDBJ databases">
        <title>Genomic Encyclopedia of Type Strains, Phase IV (KMG-IV): sequencing the most valuable type-strain genomes for metagenomic binning, comparative biology and taxonomic classification.</title>
        <authorList>
            <person name="Goeker M."/>
        </authorList>
    </citation>
    <scope>NUCLEOTIDE SEQUENCE [LARGE SCALE GENOMIC DNA]</scope>
    <source>
        <strain evidence="1 2">DSM 29288</strain>
    </source>
</reference>
<protein>
    <submittedName>
        <fullName evidence="1">Uncharacterized protein</fullName>
    </submittedName>
</protein>
<sequence length="126" mass="13198">MKPPANSHSACEQVWKGLELKARDARLCSLRGLHRIRCGGERAIISPARPLAGGDPCAIVTLRQHPAAALLRPGAVDYKAAPAARLAGMEGAVTKIVPMQAIVICFSLSSKLLCHKGHSAAMIAGV</sequence>
<evidence type="ECO:0000313" key="2">
    <source>
        <dbReference type="Proteomes" id="UP001549077"/>
    </source>
</evidence>
<keyword evidence="2" id="KW-1185">Reference proteome</keyword>
<comment type="caution">
    <text evidence="1">The sequence shown here is derived from an EMBL/GenBank/DDBJ whole genome shotgun (WGS) entry which is preliminary data.</text>
</comment>
<dbReference type="EMBL" id="JBEPMY010000003">
    <property type="protein sequence ID" value="MET3754515.1"/>
    <property type="molecule type" value="Genomic_DNA"/>
</dbReference>
<dbReference type="GeneID" id="91147705"/>
<proteinExistence type="predicted"/>
<organism evidence="1 2">
    <name type="scientific">Rhizobium binae</name>
    <dbReference type="NCBI Taxonomy" id="1138190"/>
    <lineage>
        <taxon>Bacteria</taxon>
        <taxon>Pseudomonadati</taxon>
        <taxon>Pseudomonadota</taxon>
        <taxon>Alphaproteobacteria</taxon>
        <taxon>Hyphomicrobiales</taxon>
        <taxon>Rhizobiaceae</taxon>
        <taxon>Rhizobium/Agrobacterium group</taxon>
        <taxon>Rhizobium</taxon>
    </lineage>
</organism>